<sequence>MATTSSSYNGSIPGLKREHFTCDFEEDDEHQLCIPTMTKSKIYSDGQSFYFSWTASYGRRQKYYLQATGNIAKGDQWKNNGPKWWGFECRCSCPGYAEQEQKTIDSNYMEHHVCHHLQIALELCVDLMANKEPPSPTSVVERPTTEVDERTLSLPAPPSMEETIVPVTQRESPTKDNEYDAQIIIPGLTRLHFIDDSTRCKCRRAPILKAADIDQKCGEFEVHWQAAGEIGDDDEDECYNLRASGNIKQLEKVDGPQWWGFSVSCDCPEFLRQRLRCDTESGWTENFVCPHLGRALELATDPEQMKKGNNKNDTEGEGSMDTLLATDGSDAISRDFEQMKNYNNGNDSEDDNSMDALLTVNDSDGSTSIARYPERTRTYGNEDEDSMVYSADEHSMDALVTVDGSSEGSTSIILEGENSLGSLLSNIDNASVDGSSMSAILSVE</sequence>
<evidence type="ECO:0000313" key="3">
    <source>
        <dbReference type="Proteomes" id="UP001295423"/>
    </source>
</evidence>
<organism evidence="2 3">
    <name type="scientific">Cylindrotheca closterium</name>
    <dbReference type="NCBI Taxonomy" id="2856"/>
    <lineage>
        <taxon>Eukaryota</taxon>
        <taxon>Sar</taxon>
        <taxon>Stramenopiles</taxon>
        <taxon>Ochrophyta</taxon>
        <taxon>Bacillariophyta</taxon>
        <taxon>Bacillariophyceae</taxon>
        <taxon>Bacillariophycidae</taxon>
        <taxon>Bacillariales</taxon>
        <taxon>Bacillariaceae</taxon>
        <taxon>Cylindrotheca</taxon>
    </lineage>
</organism>
<dbReference type="AlphaFoldDB" id="A0AAD2G5N4"/>
<accession>A0AAD2G5N4</accession>
<dbReference type="EMBL" id="CAKOGP040002158">
    <property type="protein sequence ID" value="CAJ1963733.1"/>
    <property type="molecule type" value="Genomic_DNA"/>
</dbReference>
<feature type="region of interest" description="Disordered" evidence="1">
    <location>
        <begin position="134"/>
        <end position="158"/>
    </location>
</feature>
<feature type="region of interest" description="Disordered" evidence="1">
    <location>
        <begin position="300"/>
        <end position="324"/>
    </location>
</feature>
<evidence type="ECO:0000256" key="1">
    <source>
        <dbReference type="SAM" id="MobiDB-lite"/>
    </source>
</evidence>
<proteinExistence type="predicted"/>
<name>A0AAD2G5N4_9STRA</name>
<reference evidence="2" key="1">
    <citation type="submission" date="2023-08" db="EMBL/GenBank/DDBJ databases">
        <authorList>
            <person name="Audoor S."/>
            <person name="Bilcke G."/>
        </authorList>
    </citation>
    <scope>NUCLEOTIDE SEQUENCE</scope>
</reference>
<evidence type="ECO:0000313" key="2">
    <source>
        <dbReference type="EMBL" id="CAJ1963733.1"/>
    </source>
</evidence>
<comment type="caution">
    <text evidence="2">The sequence shown here is derived from an EMBL/GenBank/DDBJ whole genome shotgun (WGS) entry which is preliminary data.</text>
</comment>
<feature type="compositionally biased region" description="Polar residues" evidence="1">
    <location>
        <begin position="360"/>
        <end position="369"/>
    </location>
</feature>
<gene>
    <name evidence="2" type="ORF">CYCCA115_LOCUS20299</name>
</gene>
<dbReference type="Proteomes" id="UP001295423">
    <property type="component" value="Unassembled WGS sequence"/>
</dbReference>
<protein>
    <submittedName>
        <fullName evidence="2">Uncharacterized protein</fullName>
    </submittedName>
</protein>
<feature type="region of interest" description="Disordered" evidence="1">
    <location>
        <begin position="340"/>
        <end position="369"/>
    </location>
</feature>
<feature type="compositionally biased region" description="Basic and acidic residues" evidence="1">
    <location>
        <begin position="303"/>
        <end position="314"/>
    </location>
</feature>
<keyword evidence="3" id="KW-1185">Reference proteome</keyword>